<keyword evidence="7" id="KW-1185">Reference proteome</keyword>
<comment type="caution">
    <text evidence="6">The sequence shown here is derived from an EMBL/GenBank/DDBJ whole genome shotgun (WGS) entry which is preliminary data.</text>
</comment>
<dbReference type="EMBL" id="JANCLV010000028">
    <property type="protein sequence ID" value="MCP9002070.1"/>
    <property type="molecule type" value="Genomic_DNA"/>
</dbReference>
<dbReference type="GO" id="GO:0050131">
    <property type="term" value="F:N-methyl-L-amino-acid oxidase activity"/>
    <property type="evidence" value="ECO:0007669"/>
    <property type="project" value="UniProtKB-EC"/>
</dbReference>
<proteinExistence type="predicted"/>
<evidence type="ECO:0000256" key="4">
    <source>
        <dbReference type="ARBA" id="ARBA00023002"/>
    </source>
</evidence>
<keyword evidence="2" id="KW-0285">Flavoprotein</keyword>
<evidence type="ECO:0000313" key="6">
    <source>
        <dbReference type="EMBL" id="MCP9002070.1"/>
    </source>
</evidence>
<evidence type="ECO:0000256" key="1">
    <source>
        <dbReference type="ARBA" id="ARBA00001974"/>
    </source>
</evidence>
<keyword evidence="4 6" id="KW-0560">Oxidoreductase</keyword>
<evidence type="ECO:0000313" key="7">
    <source>
        <dbReference type="Proteomes" id="UP001524318"/>
    </source>
</evidence>
<gene>
    <name evidence="6" type="primary">solA</name>
    <name evidence="6" type="ORF">NFC73_20410</name>
</gene>
<dbReference type="Pfam" id="PF01266">
    <property type="entry name" value="DAO"/>
    <property type="match status" value="1"/>
</dbReference>
<protein>
    <submittedName>
        <fullName evidence="6">N-methyl-L-tryptophan oxidase</fullName>
        <ecNumber evidence="6">1.5.3.2</ecNumber>
    </submittedName>
</protein>
<reference evidence="6 7" key="1">
    <citation type="submission" date="2022-06" db="EMBL/GenBank/DDBJ databases">
        <title>Pseudarthrobacter sp. strain RMG13 Genome sequencing and assembly.</title>
        <authorList>
            <person name="Kim I."/>
        </authorList>
    </citation>
    <scope>NUCLEOTIDE SEQUENCE [LARGE SCALE GENOMIC DNA]</scope>
    <source>
        <strain evidence="6 7">RMG13</strain>
    </source>
</reference>
<comment type="cofactor">
    <cofactor evidence="1">
        <name>FAD</name>
        <dbReference type="ChEBI" id="CHEBI:57692"/>
    </cofactor>
</comment>
<dbReference type="NCBIfam" id="NF008425">
    <property type="entry name" value="PRK11259.1"/>
    <property type="match status" value="1"/>
</dbReference>
<evidence type="ECO:0000256" key="2">
    <source>
        <dbReference type="ARBA" id="ARBA00022630"/>
    </source>
</evidence>
<feature type="domain" description="FAD dependent oxidoreductase" evidence="5">
    <location>
        <begin position="2"/>
        <end position="340"/>
    </location>
</feature>
<sequence>MALWQLAKEGVDAIGVEQFGVGHDRGGAGGESRIFRLAYKEGPEYVPLLLRSRELWLELNSLSPIPIFHPCGALTIGRPEHSDLSQVFNSIEQFGLDHRVLSISEMAGIYPQHRLHEGEVGIFDPAGGLLIPQQAIEAAVGAAKNHGAIVLEQTEVLEIDANSTGVAIATTNGTIRAKRAVVAAGVWSKKLLPGRSGRFEILRSVLHWFGTKDPALFMPDRFPVGIRRSGPDSNFSFFPTLDGSEIKCNLHIDKTAVADPDAFDGTISEEYSEFVKDQITGLVQGLDPGRIRAKGYLDGYSADNHPFFGDVPGHDNLTVLSGFSGHGFKIAPAIGEAVAEHVRFQRTTIDMSHMAFNRQMDDKKDLLERNSE</sequence>
<dbReference type="PANTHER" id="PTHR10961">
    <property type="entry name" value="PEROXISOMAL SARCOSINE OXIDASE"/>
    <property type="match status" value="1"/>
</dbReference>
<dbReference type="Gene3D" id="3.30.9.10">
    <property type="entry name" value="D-Amino Acid Oxidase, subunit A, domain 2"/>
    <property type="match status" value="1"/>
</dbReference>
<dbReference type="InterPro" id="IPR036188">
    <property type="entry name" value="FAD/NAD-bd_sf"/>
</dbReference>
<dbReference type="EC" id="1.5.3.2" evidence="6"/>
<accession>A0ABT1LUF0</accession>
<name>A0ABT1LUF0_9MICC</name>
<dbReference type="PANTHER" id="PTHR10961:SF7">
    <property type="entry name" value="FAD DEPENDENT OXIDOREDUCTASE DOMAIN-CONTAINING PROTEIN"/>
    <property type="match status" value="1"/>
</dbReference>
<dbReference type="Proteomes" id="UP001524318">
    <property type="component" value="Unassembled WGS sequence"/>
</dbReference>
<evidence type="ECO:0000259" key="5">
    <source>
        <dbReference type="Pfam" id="PF01266"/>
    </source>
</evidence>
<dbReference type="SUPFAM" id="SSF51905">
    <property type="entry name" value="FAD/NAD(P)-binding domain"/>
    <property type="match status" value="1"/>
</dbReference>
<organism evidence="6 7">
    <name type="scientific">Pseudarthrobacter humi</name>
    <dbReference type="NCBI Taxonomy" id="2952523"/>
    <lineage>
        <taxon>Bacteria</taxon>
        <taxon>Bacillati</taxon>
        <taxon>Actinomycetota</taxon>
        <taxon>Actinomycetes</taxon>
        <taxon>Micrococcales</taxon>
        <taxon>Micrococcaceae</taxon>
        <taxon>Pseudarthrobacter</taxon>
    </lineage>
</organism>
<evidence type="ECO:0000256" key="3">
    <source>
        <dbReference type="ARBA" id="ARBA00022827"/>
    </source>
</evidence>
<dbReference type="InterPro" id="IPR045170">
    <property type="entry name" value="MTOX"/>
</dbReference>
<dbReference type="InterPro" id="IPR006076">
    <property type="entry name" value="FAD-dep_OxRdtase"/>
</dbReference>
<dbReference type="Gene3D" id="3.50.50.60">
    <property type="entry name" value="FAD/NAD(P)-binding domain"/>
    <property type="match status" value="1"/>
</dbReference>
<dbReference type="SUPFAM" id="SSF54373">
    <property type="entry name" value="FAD-linked reductases, C-terminal domain"/>
    <property type="match status" value="1"/>
</dbReference>
<keyword evidence="3" id="KW-0274">FAD</keyword>